<proteinExistence type="predicted"/>
<gene>
    <name evidence="2" type="ORF">PIB30_070035</name>
</gene>
<dbReference type="EMBL" id="JASCZI010000780">
    <property type="protein sequence ID" value="MED6113358.1"/>
    <property type="molecule type" value="Genomic_DNA"/>
</dbReference>
<feature type="non-terminal residue" evidence="2">
    <location>
        <position position="1"/>
    </location>
</feature>
<comment type="caution">
    <text evidence="2">The sequence shown here is derived from an EMBL/GenBank/DDBJ whole genome shotgun (WGS) entry which is preliminary data.</text>
</comment>
<evidence type="ECO:0000313" key="3">
    <source>
        <dbReference type="Proteomes" id="UP001341840"/>
    </source>
</evidence>
<organism evidence="2 3">
    <name type="scientific">Stylosanthes scabra</name>
    <dbReference type="NCBI Taxonomy" id="79078"/>
    <lineage>
        <taxon>Eukaryota</taxon>
        <taxon>Viridiplantae</taxon>
        <taxon>Streptophyta</taxon>
        <taxon>Embryophyta</taxon>
        <taxon>Tracheophyta</taxon>
        <taxon>Spermatophyta</taxon>
        <taxon>Magnoliopsida</taxon>
        <taxon>eudicotyledons</taxon>
        <taxon>Gunneridae</taxon>
        <taxon>Pentapetalae</taxon>
        <taxon>rosids</taxon>
        <taxon>fabids</taxon>
        <taxon>Fabales</taxon>
        <taxon>Fabaceae</taxon>
        <taxon>Papilionoideae</taxon>
        <taxon>50 kb inversion clade</taxon>
        <taxon>dalbergioids sensu lato</taxon>
        <taxon>Dalbergieae</taxon>
        <taxon>Pterocarpus clade</taxon>
        <taxon>Stylosanthes</taxon>
    </lineage>
</organism>
<name>A0ABU6QNC6_9FABA</name>
<evidence type="ECO:0000313" key="2">
    <source>
        <dbReference type="EMBL" id="MED6113358.1"/>
    </source>
</evidence>
<keyword evidence="3" id="KW-1185">Reference proteome</keyword>
<dbReference type="Proteomes" id="UP001341840">
    <property type="component" value="Unassembled WGS sequence"/>
</dbReference>
<evidence type="ECO:0000256" key="1">
    <source>
        <dbReference type="SAM" id="MobiDB-lite"/>
    </source>
</evidence>
<sequence length="156" mass="17583">LSMRRGVRGGEWKRVKHGEETGFAGGRNKGESDWGVASGVRGNGFGNNRKFWREVVLGEGGVEQEEAYLRRRFQRSGRDRYGDGLKVEQWKEVERETYTPYSWTTCLTTERSMTCSECVAGTGTLGIFTSPGRGERDQSIPLRLLGSSPEEELIER</sequence>
<accession>A0ABU6QNC6</accession>
<reference evidence="2 3" key="1">
    <citation type="journal article" date="2023" name="Plants (Basel)">
        <title>Bridging the Gap: Combining Genomics and Transcriptomics Approaches to Understand Stylosanthes scabra, an Orphan Legume from the Brazilian Caatinga.</title>
        <authorList>
            <person name="Ferreira-Neto J.R.C."/>
            <person name="da Silva M.D."/>
            <person name="Binneck E."/>
            <person name="de Melo N.F."/>
            <person name="da Silva R.H."/>
            <person name="de Melo A.L.T.M."/>
            <person name="Pandolfi V."/>
            <person name="Bustamante F.O."/>
            <person name="Brasileiro-Vidal A.C."/>
            <person name="Benko-Iseppon A.M."/>
        </authorList>
    </citation>
    <scope>NUCLEOTIDE SEQUENCE [LARGE SCALE GENOMIC DNA]</scope>
    <source>
        <tissue evidence="2">Leaves</tissue>
    </source>
</reference>
<protein>
    <submittedName>
        <fullName evidence="2">Uncharacterized protein</fullName>
    </submittedName>
</protein>
<feature type="region of interest" description="Disordered" evidence="1">
    <location>
        <begin position="129"/>
        <end position="156"/>
    </location>
</feature>